<dbReference type="EMBL" id="JACJVQ010000024">
    <property type="protein sequence ID" value="MBB6637804.1"/>
    <property type="molecule type" value="Genomic_DNA"/>
</dbReference>
<comment type="caution">
    <text evidence="2">The sequence shown here is derived from an EMBL/GenBank/DDBJ whole genome shotgun (WGS) entry which is preliminary data.</text>
</comment>
<evidence type="ECO:0000313" key="2">
    <source>
        <dbReference type="EMBL" id="MBB6637804.1"/>
    </source>
</evidence>
<dbReference type="Gene3D" id="2.60.40.10">
    <property type="entry name" value="Immunoglobulins"/>
    <property type="match status" value="1"/>
</dbReference>
<protein>
    <submittedName>
        <fullName evidence="2">DUF5060 domain-containing protein</fullName>
    </submittedName>
</protein>
<organism evidence="2 3">
    <name type="scientific">Cohnella thailandensis</name>
    <dbReference type="NCBI Taxonomy" id="557557"/>
    <lineage>
        <taxon>Bacteria</taxon>
        <taxon>Bacillati</taxon>
        <taxon>Bacillota</taxon>
        <taxon>Bacilli</taxon>
        <taxon>Bacillales</taxon>
        <taxon>Paenibacillaceae</taxon>
        <taxon>Cohnella</taxon>
    </lineage>
</organism>
<dbReference type="InterPro" id="IPR017853">
    <property type="entry name" value="GH"/>
</dbReference>
<keyword evidence="3" id="KW-1185">Reference proteome</keyword>
<dbReference type="Gene3D" id="2.60.120.260">
    <property type="entry name" value="Galactose-binding domain-like"/>
    <property type="match status" value="1"/>
</dbReference>
<dbReference type="Gene3D" id="3.20.20.80">
    <property type="entry name" value="Glycosidases"/>
    <property type="match status" value="1"/>
</dbReference>
<sequence>MAKPTRRRRPALWGLTGAVLCLIAAAFWIGSRSGEEAALIALEDPDGDAGPDIVSVEANSERIGLYEKLELTSKLQAVYDNPYDPEQVDFRAVLRSPSGKDWTINGFYDGDEWLVRFAPSETGSWRYRLMLTDKTGTTIGGEGSFEAVKSDRHGWVQIGKENKRYLQQADGTGFYGVGISYPWGVTELGLDAIKANGGNLITYWNGNYDSFGGSRQLESTASGIGRYDADKGKRVDEIVEMLEARDMKMNFVIWPHDSLADEIASKGWAATWSKNAYSSLGPASEFFSDEEMWKYQEKLYRYIIARWGYSEAIATWGLICEMTGTDGWEYGDREAANAWLARTNDFFQAHDPYDHPTTGSMAGNRSDYWEFGYRTLDIADRENYYDLSIAAYAEDLGTRWAAFEKPLFIGETGNVTDADAYRKALWSTLANGIASTPIWWDYTKIDADMFAQMKSFSKFVGQIDWREERHPRKLASGVLKLSMPDRAVWDGQDLGDWTQPDWADANKDGSGAAYAAGLEEGAVSTSMRFATGSFSQGALVRNLQKEDWSGYQRLLADVYLETRGNEEIKARPVLFPNGEWDEGGEASDAVLPSGQWVTLAIPLHNAPEGYWTNKQITPDDLRAMGGFGVKLWTGTSSADAEPVKVMVKNVRLASDPDWTVEVPESEGWMMQGDQASFGWLSATEGDVAGKRAVLDEAGSEPVRVRWFDTTTGEFTAAEAAKPAEGRLTLTVPSGIRGGDAAFLLLAGD</sequence>
<evidence type="ECO:0000313" key="3">
    <source>
        <dbReference type="Proteomes" id="UP000535838"/>
    </source>
</evidence>
<dbReference type="Proteomes" id="UP000535838">
    <property type="component" value="Unassembled WGS sequence"/>
</dbReference>
<dbReference type="AlphaFoldDB" id="A0A841T0V8"/>
<name>A0A841T0V8_9BACL</name>
<dbReference type="SUPFAM" id="SSF51445">
    <property type="entry name" value="(Trans)glycosidases"/>
    <property type="match status" value="1"/>
</dbReference>
<dbReference type="InterPro" id="IPR013783">
    <property type="entry name" value="Ig-like_fold"/>
</dbReference>
<dbReference type="Pfam" id="PF16586">
    <property type="entry name" value="DUF5060"/>
    <property type="match status" value="1"/>
</dbReference>
<reference evidence="2 3" key="1">
    <citation type="submission" date="2020-08" db="EMBL/GenBank/DDBJ databases">
        <title>Cohnella phylogeny.</title>
        <authorList>
            <person name="Dunlap C."/>
        </authorList>
    </citation>
    <scope>NUCLEOTIDE SEQUENCE [LARGE SCALE GENOMIC DNA]</scope>
    <source>
        <strain evidence="2 3">DSM 25241</strain>
    </source>
</reference>
<evidence type="ECO:0000259" key="1">
    <source>
        <dbReference type="Pfam" id="PF16586"/>
    </source>
</evidence>
<proteinExistence type="predicted"/>
<gene>
    <name evidence="2" type="ORF">H7B67_27070</name>
</gene>
<dbReference type="RefSeq" id="WP_185122998.1">
    <property type="nucleotide sequence ID" value="NZ_JACJVQ010000024.1"/>
</dbReference>
<accession>A0A841T0V8</accession>
<feature type="domain" description="DUF5060" evidence="1">
    <location>
        <begin position="65"/>
        <end position="129"/>
    </location>
</feature>
<dbReference type="InterPro" id="IPR032260">
    <property type="entry name" value="DUF5060"/>
</dbReference>